<sequence length="173" mass="19645">MNKVIVFLDCCYPEYVHLDPTLSLKLMQLNATGQSEEAHASISGSQFLKYVMQAFTSRANGGTCKDLDCKCGELLNGDFITLDDLRSYINTHIKSKSLTGILLHQQLHNINEKDIILCFNYKHPVKFEFTLAWLGSLELTVTACVFPEEFKDDFTQLKQLKHVLTSKFMGETI</sequence>
<reference evidence="1" key="1">
    <citation type="journal article" date="2019" name="bioRxiv">
        <title>The Genome of the Zebra Mussel, Dreissena polymorpha: A Resource for Invasive Species Research.</title>
        <authorList>
            <person name="McCartney M.A."/>
            <person name="Auch B."/>
            <person name="Kono T."/>
            <person name="Mallez S."/>
            <person name="Zhang Y."/>
            <person name="Obille A."/>
            <person name="Becker A."/>
            <person name="Abrahante J.E."/>
            <person name="Garbe J."/>
            <person name="Badalamenti J.P."/>
            <person name="Herman A."/>
            <person name="Mangelson H."/>
            <person name="Liachko I."/>
            <person name="Sullivan S."/>
            <person name="Sone E.D."/>
            <person name="Koren S."/>
            <person name="Silverstein K.A.T."/>
            <person name="Beckman K.B."/>
            <person name="Gohl D.M."/>
        </authorList>
    </citation>
    <scope>NUCLEOTIDE SEQUENCE</scope>
    <source>
        <strain evidence="1">Duluth1</strain>
        <tissue evidence="1">Whole animal</tissue>
    </source>
</reference>
<proteinExistence type="predicted"/>
<reference evidence="1" key="2">
    <citation type="submission" date="2020-11" db="EMBL/GenBank/DDBJ databases">
        <authorList>
            <person name="McCartney M.A."/>
            <person name="Auch B."/>
            <person name="Kono T."/>
            <person name="Mallez S."/>
            <person name="Becker A."/>
            <person name="Gohl D.M."/>
            <person name="Silverstein K.A.T."/>
            <person name="Koren S."/>
            <person name="Bechman K.B."/>
            <person name="Herman A."/>
            <person name="Abrahante J.E."/>
            <person name="Garbe J."/>
        </authorList>
    </citation>
    <scope>NUCLEOTIDE SEQUENCE</scope>
    <source>
        <strain evidence="1">Duluth1</strain>
        <tissue evidence="1">Whole animal</tissue>
    </source>
</reference>
<gene>
    <name evidence="1" type="ORF">DPMN_014211</name>
</gene>
<comment type="caution">
    <text evidence="1">The sequence shown here is derived from an EMBL/GenBank/DDBJ whole genome shotgun (WGS) entry which is preliminary data.</text>
</comment>
<protein>
    <submittedName>
        <fullName evidence="1">Uncharacterized protein</fullName>
    </submittedName>
</protein>
<evidence type="ECO:0000313" key="1">
    <source>
        <dbReference type="EMBL" id="KAH3890139.1"/>
    </source>
</evidence>
<accession>A0A9D4NAC0</accession>
<organism evidence="1 2">
    <name type="scientific">Dreissena polymorpha</name>
    <name type="common">Zebra mussel</name>
    <name type="synonym">Mytilus polymorpha</name>
    <dbReference type="NCBI Taxonomy" id="45954"/>
    <lineage>
        <taxon>Eukaryota</taxon>
        <taxon>Metazoa</taxon>
        <taxon>Spiralia</taxon>
        <taxon>Lophotrochozoa</taxon>
        <taxon>Mollusca</taxon>
        <taxon>Bivalvia</taxon>
        <taxon>Autobranchia</taxon>
        <taxon>Heteroconchia</taxon>
        <taxon>Euheterodonta</taxon>
        <taxon>Imparidentia</taxon>
        <taxon>Neoheterodontei</taxon>
        <taxon>Myida</taxon>
        <taxon>Dreissenoidea</taxon>
        <taxon>Dreissenidae</taxon>
        <taxon>Dreissena</taxon>
    </lineage>
</organism>
<dbReference type="Proteomes" id="UP000828390">
    <property type="component" value="Unassembled WGS sequence"/>
</dbReference>
<keyword evidence="2" id="KW-1185">Reference proteome</keyword>
<name>A0A9D4NAC0_DREPO</name>
<dbReference type="EMBL" id="JAIWYP010000001">
    <property type="protein sequence ID" value="KAH3890139.1"/>
    <property type="molecule type" value="Genomic_DNA"/>
</dbReference>
<dbReference type="AlphaFoldDB" id="A0A9D4NAC0"/>
<evidence type="ECO:0000313" key="2">
    <source>
        <dbReference type="Proteomes" id="UP000828390"/>
    </source>
</evidence>